<sequence length="498" mass="55370">MAPQRKSLTMKEKYSLMKDIDFGMKNKDVSRKYGIAESTVSTILKNRALVLKTLNSVGGDRKRSKSLKSIKIEEAVLEWIKMARDKNMPVCGNHFRGEDFQTFLKTYSDKTGEFIRVPLAHKRRLPGSVGNSPSLASSEPSSTRENHEDKGKIKETEDLKPVVVSLQKQIKKEECEQFPAIQKPCEKSNLPNPKYLTVISNKNTISRNEPQNVAEMSTVIKQEPEECADEPPQLVIEKVLGAEEILSSSRSSASSGNLSSSCASTPFLENSLPFGSHGSTHMDETSATNIPNKSPQKGKINNADQTKLCQHTKPSKLSSIHILRPTHVLHPLDSKDTAATSKKSTRRVPNANEAKLCRRTKLSMPDKTNMKRKLDPPAEAPKKFEGYLGESGDVGHRHPTLPTQNDETATREIFQSLFDGSNNNSLFTSRTAERPGDLFDVFADFIASKLRVMDWDECAYALRAVLDIVTQTGKVEHNSEVKRDISSPNTTSLSSNQE</sequence>
<feature type="domain" description="HTH psq-type" evidence="3">
    <location>
        <begin position="3"/>
        <end position="52"/>
    </location>
</feature>
<gene>
    <name evidence="4" type="ORF">LARSCL_LOCUS1836</name>
</gene>
<feature type="compositionally biased region" description="Low complexity" evidence="2">
    <location>
        <begin position="132"/>
        <end position="141"/>
    </location>
</feature>
<dbReference type="AlphaFoldDB" id="A0AAV1YZ21"/>
<dbReference type="Gene3D" id="1.10.10.60">
    <property type="entry name" value="Homeodomain-like"/>
    <property type="match status" value="1"/>
</dbReference>
<name>A0AAV1YZ21_9ARAC</name>
<dbReference type="SUPFAM" id="SSF46689">
    <property type="entry name" value="Homeodomain-like"/>
    <property type="match status" value="1"/>
</dbReference>
<protein>
    <recommendedName>
        <fullName evidence="3">HTH psq-type domain-containing protein</fullName>
    </recommendedName>
</protein>
<feature type="compositionally biased region" description="Basic and acidic residues" evidence="2">
    <location>
        <begin position="476"/>
        <end position="485"/>
    </location>
</feature>
<dbReference type="InterPro" id="IPR009057">
    <property type="entry name" value="Homeodomain-like_sf"/>
</dbReference>
<feature type="region of interest" description="Disordered" evidence="2">
    <location>
        <begin position="273"/>
        <end position="300"/>
    </location>
</feature>
<evidence type="ECO:0000313" key="5">
    <source>
        <dbReference type="Proteomes" id="UP001497382"/>
    </source>
</evidence>
<feature type="compositionally biased region" description="Polar residues" evidence="2">
    <location>
        <begin position="486"/>
        <end position="498"/>
    </location>
</feature>
<evidence type="ECO:0000256" key="2">
    <source>
        <dbReference type="SAM" id="MobiDB-lite"/>
    </source>
</evidence>
<accession>A0AAV1YZ21</accession>
<comment type="subcellular location">
    <subcellularLocation>
        <location evidence="1">Nucleus</location>
    </subcellularLocation>
</comment>
<feature type="region of interest" description="Disordered" evidence="2">
    <location>
        <begin position="476"/>
        <end position="498"/>
    </location>
</feature>
<evidence type="ECO:0000256" key="1">
    <source>
        <dbReference type="ARBA" id="ARBA00004123"/>
    </source>
</evidence>
<evidence type="ECO:0000313" key="4">
    <source>
        <dbReference type="EMBL" id="CAL1264099.1"/>
    </source>
</evidence>
<feature type="region of interest" description="Disordered" evidence="2">
    <location>
        <begin position="125"/>
        <end position="156"/>
    </location>
</feature>
<dbReference type="InterPro" id="IPR007889">
    <property type="entry name" value="HTH_Psq"/>
</dbReference>
<dbReference type="Proteomes" id="UP001497382">
    <property type="component" value="Unassembled WGS sequence"/>
</dbReference>
<dbReference type="GO" id="GO:0005634">
    <property type="term" value="C:nucleus"/>
    <property type="evidence" value="ECO:0007669"/>
    <property type="project" value="UniProtKB-SubCell"/>
</dbReference>
<keyword evidence="5" id="KW-1185">Reference proteome</keyword>
<reference evidence="4 5" key="1">
    <citation type="submission" date="2024-04" db="EMBL/GenBank/DDBJ databases">
        <authorList>
            <person name="Rising A."/>
            <person name="Reimegard J."/>
            <person name="Sonavane S."/>
            <person name="Akerstrom W."/>
            <person name="Nylinder S."/>
            <person name="Hedman E."/>
            <person name="Kallberg Y."/>
        </authorList>
    </citation>
    <scope>NUCLEOTIDE SEQUENCE [LARGE SCALE GENOMIC DNA]</scope>
</reference>
<feature type="compositionally biased region" description="Basic and acidic residues" evidence="2">
    <location>
        <begin position="142"/>
        <end position="156"/>
    </location>
</feature>
<organism evidence="4 5">
    <name type="scientific">Larinioides sclopetarius</name>
    <dbReference type="NCBI Taxonomy" id="280406"/>
    <lineage>
        <taxon>Eukaryota</taxon>
        <taxon>Metazoa</taxon>
        <taxon>Ecdysozoa</taxon>
        <taxon>Arthropoda</taxon>
        <taxon>Chelicerata</taxon>
        <taxon>Arachnida</taxon>
        <taxon>Araneae</taxon>
        <taxon>Araneomorphae</taxon>
        <taxon>Entelegynae</taxon>
        <taxon>Araneoidea</taxon>
        <taxon>Araneidae</taxon>
        <taxon>Larinioides</taxon>
    </lineage>
</organism>
<dbReference type="EMBL" id="CAXIEN010000011">
    <property type="protein sequence ID" value="CAL1264099.1"/>
    <property type="molecule type" value="Genomic_DNA"/>
</dbReference>
<proteinExistence type="predicted"/>
<comment type="caution">
    <text evidence="4">The sequence shown here is derived from an EMBL/GenBank/DDBJ whole genome shotgun (WGS) entry which is preliminary data.</text>
</comment>
<evidence type="ECO:0000259" key="3">
    <source>
        <dbReference type="Pfam" id="PF04218"/>
    </source>
</evidence>
<dbReference type="GO" id="GO:0003677">
    <property type="term" value="F:DNA binding"/>
    <property type="evidence" value="ECO:0007669"/>
    <property type="project" value="InterPro"/>
</dbReference>
<feature type="compositionally biased region" description="Polar residues" evidence="2">
    <location>
        <begin position="285"/>
        <end position="295"/>
    </location>
</feature>
<dbReference type="Pfam" id="PF04218">
    <property type="entry name" value="CENP-B_N"/>
    <property type="match status" value="1"/>
</dbReference>